<evidence type="ECO:0000256" key="1">
    <source>
        <dbReference type="SAM" id="Phobius"/>
    </source>
</evidence>
<feature type="transmembrane region" description="Helical" evidence="1">
    <location>
        <begin position="6"/>
        <end position="28"/>
    </location>
</feature>
<proteinExistence type="predicted"/>
<evidence type="ECO:0000313" key="2">
    <source>
        <dbReference type="EMBL" id="VEU55706.1"/>
    </source>
</evidence>
<feature type="transmembrane region" description="Helical" evidence="1">
    <location>
        <begin position="71"/>
        <end position="98"/>
    </location>
</feature>
<protein>
    <recommendedName>
        <fullName evidence="4">Transmembrane protein</fullName>
    </recommendedName>
</protein>
<name>A0A448ZWS7_METOS</name>
<keyword evidence="1" id="KW-0812">Transmembrane</keyword>
<dbReference type="KEGG" id="mob:NCTC10112_00373"/>
<dbReference type="PROSITE" id="PS51257">
    <property type="entry name" value="PROKAR_LIPOPROTEIN"/>
    <property type="match status" value="1"/>
</dbReference>
<organism evidence="2 3">
    <name type="scientific">Metamycoplasma orale</name>
    <name type="common">Mycoplasma orale</name>
    <dbReference type="NCBI Taxonomy" id="2121"/>
    <lineage>
        <taxon>Bacteria</taxon>
        <taxon>Bacillati</taxon>
        <taxon>Mycoplasmatota</taxon>
        <taxon>Mycoplasmoidales</taxon>
        <taxon>Metamycoplasmataceae</taxon>
        <taxon>Metamycoplasma</taxon>
    </lineage>
</organism>
<dbReference type="NCBIfam" id="NF045996">
    <property type="entry name" value="MAG0920_fam"/>
    <property type="match status" value="1"/>
</dbReference>
<feature type="transmembrane region" description="Helical" evidence="1">
    <location>
        <begin position="110"/>
        <end position="137"/>
    </location>
</feature>
<keyword evidence="1" id="KW-0472">Membrane</keyword>
<dbReference type="AlphaFoldDB" id="A0A448ZWS7"/>
<accession>A0A448ZWS7</accession>
<keyword evidence="3" id="KW-1185">Reference proteome</keyword>
<evidence type="ECO:0000313" key="3">
    <source>
        <dbReference type="Proteomes" id="UP000290482"/>
    </source>
</evidence>
<sequence>MSDNTLKILTYITLAISCIWILIFFIWLKVKFSYLYMMLKLKDFAHSAFLSRKLAINNCVFDIYKKNYKNLLFYLLLLFGINIPIMALSFTMFVFNAISLSNDLDNKFMILFLIGFFILCIPFAIFLFFIIILSSIAKINKSIKYWKHLNATFTNSFDSLIENQDIKFNNELYVRIFNSSDLIFEITREMRGFDKSVFFKIKNWKNIFNKIKDIKFDELLYYFLIFDIDQTRLNGKYYSIEELAFIYKNKNSLVTLLNQNFRINQ</sequence>
<reference evidence="2 3" key="1">
    <citation type="submission" date="2019-01" db="EMBL/GenBank/DDBJ databases">
        <authorList>
            <consortium name="Pathogen Informatics"/>
        </authorList>
    </citation>
    <scope>NUCLEOTIDE SEQUENCE [LARGE SCALE GENOMIC DNA]</scope>
    <source>
        <strain evidence="2 3">NCTC10112</strain>
    </source>
</reference>
<gene>
    <name evidence="2" type="ORF">NCTC10112_00373</name>
</gene>
<dbReference type="EMBL" id="LR214940">
    <property type="protein sequence ID" value="VEU55706.1"/>
    <property type="molecule type" value="Genomic_DNA"/>
</dbReference>
<evidence type="ECO:0008006" key="4">
    <source>
        <dbReference type="Google" id="ProtNLM"/>
    </source>
</evidence>
<dbReference type="Proteomes" id="UP000290482">
    <property type="component" value="Chromosome"/>
</dbReference>
<keyword evidence="1" id="KW-1133">Transmembrane helix</keyword>